<dbReference type="SUPFAM" id="SSF53474">
    <property type="entry name" value="alpha/beta-Hydrolases"/>
    <property type="match status" value="1"/>
</dbReference>
<dbReference type="Proteomes" id="UP000095284">
    <property type="component" value="Unplaced"/>
</dbReference>
<keyword evidence="2" id="KW-0645">Protease</keyword>
<dbReference type="eggNOG" id="KOG2182">
    <property type="taxonomic scope" value="Eukaryota"/>
</dbReference>
<evidence type="ECO:0000256" key="1">
    <source>
        <dbReference type="ARBA" id="ARBA00011079"/>
    </source>
</evidence>
<protein>
    <submittedName>
        <fullName evidence="7">(pine wood nematode) hypothetical protein</fullName>
    </submittedName>
</protein>
<dbReference type="InterPro" id="IPR042269">
    <property type="entry name" value="Ser_carbopepase_S28_SKS"/>
</dbReference>
<reference evidence="7" key="2">
    <citation type="submission" date="2020-09" db="EMBL/GenBank/DDBJ databases">
        <authorList>
            <person name="Kikuchi T."/>
        </authorList>
    </citation>
    <scope>NUCLEOTIDE SEQUENCE</scope>
    <source>
        <strain evidence="7">Ka4C1</strain>
    </source>
</reference>
<evidence type="ECO:0000256" key="5">
    <source>
        <dbReference type="ARBA" id="ARBA00023180"/>
    </source>
</evidence>
<dbReference type="PANTHER" id="PTHR11010">
    <property type="entry name" value="PROTEASE S28 PRO-X CARBOXYPEPTIDASE-RELATED"/>
    <property type="match status" value="1"/>
</dbReference>
<sequence>MKFLVLILSLAVAAHAYERLMSFGNKKYGRMKMIQMLEAIAPEHERKWCANSTLNDVEDKYLTQPFDHFNKDDGRTWENHYQVQERYFNKSDPNQPEHIFLMIGGEGTSSPLFVCLDDVAIMNLAREHKALVIGSEHRFFGPNTGINSSSTANLKYLTTEQALEDLAKLIDHVNAEYKFKNPKWVAFGGSYPGTMAALFRITHPHKTLGNVASSAPLFPKVDFYEYAQVMEKAYNETAEGCLDNIAKAFKELEVSGHSVEGRRNLQTAFEINATLFDPVKATKNDIYTINLAIFDAFQGIVQYTFDGMRPERETGGNHTVTFVCEIMADKKLSNLKKLFKVFNLAHELEQKPQKMYSSYSEFIDPFKDESLEADGADMRGWMWLSCYQWGWLQSTTGSKTFGDTVPINYYYEQCKDLFGEEISANLVDARIRDNLKTYGYPENFNATNVVLPNGDFDPWNVLSSFVNRTETHTISVVTHAAAHCHDMYPPYEGEPEGLNATRAVIAEEVKYYLTLGKSALSVVSSTMTILLAYLVTRLV</sequence>
<comment type="similarity">
    <text evidence="1">Belongs to the peptidase S28 family.</text>
</comment>
<keyword evidence="3 6" id="KW-0732">Signal</keyword>
<dbReference type="InterPro" id="IPR008758">
    <property type="entry name" value="Peptidase_S28"/>
</dbReference>
<name>A0A1I7S0J9_BURXY</name>
<evidence type="ECO:0000256" key="6">
    <source>
        <dbReference type="SAM" id="SignalP"/>
    </source>
</evidence>
<dbReference type="Proteomes" id="UP000582659">
    <property type="component" value="Unassembled WGS sequence"/>
</dbReference>
<reference evidence="10" key="1">
    <citation type="submission" date="2016-11" db="UniProtKB">
        <authorList>
            <consortium name="WormBaseParasite"/>
        </authorList>
    </citation>
    <scope>IDENTIFICATION</scope>
</reference>
<evidence type="ECO:0000256" key="2">
    <source>
        <dbReference type="ARBA" id="ARBA00022670"/>
    </source>
</evidence>
<dbReference type="GO" id="GO:0070008">
    <property type="term" value="F:serine-type exopeptidase activity"/>
    <property type="evidence" value="ECO:0007669"/>
    <property type="project" value="InterPro"/>
</dbReference>
<evidence type="ECO:0000313" key="9">
    <source>
        <dbReference type="Proteomes" id="UP000659654"/>
    </source>
</evidence>
<evidence type="ECO:0000313" key="7">
    <source>
        <dbReference type="EMBL" id="CAD5235747.1"/>
    </source>
</evidence>
<accession>A0A1I7S0J9</accession>
<dbReference type="SMR" id="A0A1I7S0J9"/>
<keyword evidence="4" id="KW-0378">Hydrolase</keyword>
<dbReference type="WBParaSite" id="BXY_0652300.1">
    <property type="protein sequence ID" value="BXY_0652300.1"/>
    <property type="gene ID" value="BXY_0652300"/>
</dbReference>
<dbReference type="GO" id="GO:0006508">
    <property type="term" value="P:proteolysis"/>
    <property type="evidence" value="ECO:0007669"/>
    <property type="project" value="UniProtKB-KW"/>
</dbReference>
<evidence type="ECO:0000313" key="10">
    <source>
        <dbReference type="WBParaSite" id="BXY_0652300.1"/>
    </source>
</evidence>
<dbReference type="Proteomes" id="UP000659654">
    <property type="component" value="Unassembled WGS sequence"/>
</dbReference>
<dbReference type="AlphaFoldDB" id="A0A1I7S0J9"/>
<dbReference type="EMBL" id="CAJFCV020000006">
    <property type="protein sequence ID" value="CAG9132296.1"/>
    <property type="molecule type" value="Genomic_DNA"/>
</dbReference>
<evidence type="ECO:0000256" key="3">
    <source>
        <dbReference type="ARBA" id="ARBA00022729"/>
    </source>
</evidence>
<dbReference type="InterPro" id="IPR029058">
    <property type="entry name" value="AB_hydrolase_fold"/>
</dbReference>
<gene>
    <name evidence="7" type="ORF">BXYJ_LOCUS15838</name>
</gene>
<keyword evidence="9" id="KW-1185">Reference proteome</keyword>
<evidence type="ECO:0000313" key="8">
    <source>
        <dbReference type="Proteomes" id="UP000095284"/>
    </source>
</evidence>
<dbReference type="GO" id="GO:0008239">
    <property type="term" value="F:dipeptidyl-peptidase activity"/>
    <property type="evidence" value="ECO:0007669"/>
    <property type="project" value="TreeGrafter"/>
</dbReference>
<dbReference type="OrthoDB" id="1735038at2759"/>
<dbReference type="Gene3D" id="3.40.50.1820">
    <property type="entry name" value="alpha/beta hydrolase"/>
    <property type="match status" value="1"/>
</dbReference>
<dbReference type="EMBL" id="CAJFDI010000006">
    <property type="protein sequence ID" value="CAD5235747.1"/>
    <property type="molecule type" value="Genomic_DNA"/>
</dbReference>
<feature type="signal peptide" evidence="6">
    <location>
        <begin position="1"/>
        <end position="16"/>
    </location>
</feature>
<dbReference type="Gene3D" id="1.20.120.980">
    <property type="entry name" value="Serine carboxypeptidase S28, SKS domain"/>
    <property type="match status" value="1"/>
</dbReference>
<evidence type="ECO:0000256" key="4">
    <source>
        <dbReference type="ARBA" id="ARBA00022801"/>
    </source>
</evidence>
<feature type="chain" id="PRO_5036022023" evidence="6">
    <location>
        <begin position="17"/>
        <end position="539"/>
    </location>
</feature>
<keyword evidence="5" id="KW-0325">Glycoprotein</keyword>
<proteinExistence type="inferred from homology"/>
<organism evidence="8 10">
    <name type="scientific">Bursaphelenchus xylophilus</name>
    <name type="common">Pinewood nematode worm</name>
    <name type="synonym">Aphelenchoides xylophilus</name>
    <dbReference type="NCBI Taxonomy" id="6326"/>
    <lineage>
        <taxon>Eukaryota</taxon>
        <taxon>Metazoa</taxon>
        <taxon>Ecdysozoa</taxon>
        <taxon>Nematoda</taxon>
        <taxon>Chromadorea</taxon>
        <taxon>Rhabditida</taxon>
        <taxon>Tylenchina</taxon>
        <taxon>Tylenchomorpha</taxon>
        <taxon>Aphelenchoidea</taxon>
        <taxon>Aphelenchoididae</taxon>
        <taxon>Bursaphelenchus</taxon>
    </lineage>
</organism>
<dbReference type="PANTHER" id="PTHR11010:SF101">
    <property type="entry name" value="SERINE PROTEASE F56F10.1-RELATED"/>
    <property type="match status" value="1"/>
</dbReference>
<dbReference type="Pfam" id="PF05577">
    <property type="entry name" value="Peptidase_S28"/>
    <property type="match status" value="1"/>
</dbReference>